<accession>A0A150S1Y9</accession>
<dbReference type="EMBL" id="JEMC01003807">
    <property type="protein sequence ID" value="KYF78399.1"/>
    <property type="molecule type" value="Genomic_DNA"/>
</dbReference>
<dbReference type="AlphaFoldDB" id="A0A150S1Y9"/>
<name>A0A150S1Y9_SORCE</name>
<dbReference type="Gene3D" id="2.120.10.30">
    <property type="entry name" value="TolB, C-terminal domain"/>
    <property type="match status" value="1"/>
</dbReference>
<organism evidence="1 2">
    <name type="scientific">Sorangium cellulosum</name>
    <name type="common">Polyangium cellulosum</name>
    <dbReference type="NCBI Taxonomy" id="56"/>
    <lineage>
        <taxon>Bacteria</taxon>
        <taxon>Pseudomonadati</taxon>
        <taxon>Myxococcota</taxon>
        <taxon>Polyangia</taxon>
        <taxon>Polyangiales</taxon>
        <taxon>Polyangiaceae</taxon>
        <taxon>Sorangium</taxon>
    </lineage>
</organism>
<dbReference type="SUPFAM" id="SSF69304">
    <property type="entry name" value="Tricorn protease N-terminal domain"/>
    <property type="match status" value="1"/>
</dbReference>
<sequence length="510" mass="52801">MVKAFFAGMTIGATLLGCAQIEAPSPPPAEAESEGQASLTTHTKWLVQRGARLLLLGVTSDNHALYQEGERVYATALEPGATRQVVAQVPPGNTAFVYTVGKVAFCWTNPDRSLPGFGVSPLVVWSAASGPREASAASPIGTFATSASADGRSVLFPTHGNADGSVGDIELAATDMSERTTLLGGVPMGFPLGYCRPFAAFVGRHGRSHPVALHCEGGASSATLSSWERGERVDLLGGVATPPFFSADAGGGSFFTTLAGSGHPVVVSDDGEVSALDEVRSRIGFFTKGRSVVYTAQTEAGLELRRGAPGDCRSTETIADEVGGILTGLAGSKVITDAWASPDGSKVAFFTQRDPATGLSDVALADARGGAPPLSIDPQTRNVLGGPPFSADSKHVLFARIVDLTTGTAPLLASGEGGVRQFSDDGGWSYLPAVRGLVSFNDNTHFDAEDFARSTADLKVVDLSREPLKPRLIAPGANLTYFSSHGGRRLAFTTDLPGTTAGLYSAEVGK</sequence>
<proteinExistence type="predicted"/>
<reference evidence="1 2" key="1">
    <citation type="submission" date="2014-02" db="EMBL/GenBank/DDBJ databases">
        <title>The small core and large imbalanced accessory genome model reveals a collaborative survival strategy of Sorangium cellulosum strains in nature.</title>
        <authorList>
            <person name="Han K."/>
            <person name="Peng R."/>
            <person name="Blom J."/>
            <person name="Li Y.-Z."/>
        </authorList>
    </citation>
    <scope>NUCLEOTIDE SEQUENCE [LARGE SCALE GENOMIC DNA]</scope>
    <source>
        <strain evidence="1 2">So0149</strain>
    </source>
</reference>
<evidence type="ECO:0000313" key="1">
    <source>
        <dbReference type="EMBL" id="KYF78399.1"/>
    </source>
</evidence>
<protein>
    <submittedName>
        <fullName evidence="1">Uncharacterized protein</fullName>
    </submittedName>
</protein>
<evidence type="ECO:0000313" key="2">
    <source>
        <dbReference type="Proteomes" id="UP000075515"/>
    </source>
</evidence>
<dbReference type="PROSITE" id="PS51257">
    <property type="entry name" value="PROKAR_LIPOPROTEIN"/>
    <property type="match status" value="1"/>
</dbReference>
<dbReference type="InterPro" id="IPR011042">
    <property type="entry name" value="6-blade_b-propeller_TolB-like"/>
</dbReference>
<gene>
    <name evidence="1" type="ORF">BE18_41585</name>
</gene>
<comment type="caution">
    <text evidence="1">The sequence shown here is derived from an EMBL/GenBank/DDBJ whole genome shotgun (WGS) entry which is preliminary data.</text>
</comment>
<dbReference type="Proteomes" id="UP000075515">
    <property type="component" value="Unassembled WGS sequence"/>
</dbReference>